<dbReference type="PANTHER" id="PTHR43048:SF3">
    <property type="entry name" value="METHYLMALONYL-COA EPIMERASE, MITOCHONDRIAL"/>
    <property type="match status" value="1"/>
</dbReference>
<dbReference type="RefSeq" id="WP_338539045.1">
    <property type="nucleotide sequence ID" value="NZ_CP104874.1"/>
</dbReference>
<dbReference type="InterPro" id="IPR029068">
    <property type="entry name" value="Glyas_Bleomycin-R_OHBP_Dase"/>
</dbReference>
<dbReference type="InterPro" id="IPR037523">
    <property type="entry name" value="VOC_core"/>
</dbReference>
<protein>
    <submittedName>
        <fullName evidence="3">VOC family protein</fullName>
    </submittedName>
</protein>
<name>A0ABZ2FGM3_9MICO</name>
<dbReference type="PANTHER" id="PTHR43048">
    <property type="entry name" value="METHYLMALONYL-COA EPIMERASE"/>
    <property type="match status" value="1"/>
</dbReference>
<dbReference type="SUPFAM" id="SSF54593">
    <property type="entry name" value="Glyoxalase/Bleomycin resistance protein/Dihydroxybiphenyl dioxygenase"/>
    <property type="match status" value="1"/>
</dbReference>
<reference evidence="3 4" key="1">
    <citation type="submission" date="2022-09" db="EMBL/GenBank/DDBJ databases">
        <title>Complete genome sequence of Janibacter terrae strain COS04-44, PCL-degrading bacteria isolated from oil spilled coast.</title>
        <authorList>
            <person name="Park H."/>
            <person name="Kim J.Y."/>
            <person name="An S.H."/>
            <person name="Lee C.M."/>
            <person name="Weon H.-Y."/>
        </authorList>
    </citation>
    <scope>NUCLEOTIDE SEQUENCE [LARGE SCALE GENOMIC DNA]</scope>
    <source>
        <strain evidence="3 4">COS04-44</strain>
    </source>
</reference>
<evidence type="ECO:0000256" key="1">
    <source>
        <dbReference type="ARBA" id="ARBA00022723"/>
    </source>
</evidence>
<keyword evidence="1" id="KW-0479">Metal-binding</keyword>
<dbReference type="InterPro" id="IPR051785">
    <property type="entry name" value="MMCE/EMCE_epimerase"/>
</dbReference>
<accession>A0ABZ2FGM3</accession>
<gene>
    <name evidence="3" type="ORF">N5P18_06285</name>
</gene>
<dbReference type="PROSITE" id="PS51819">
    <property type="entry name" value="VOC"/>
    <property type="match status" value="1"/>
</dbReference>
<evidence type="ECO:0000259" key="2">
    <source>
        <dbReference type="PROSITE" id="PS51819"/>
    </source>
</evidence>
<sequence length="209" mass="22331">MRITGFVISTPDVAAAQDAWRRLGASGSEISYEVGESGLAAVVLGVDDVPGTERLLERRGLVRDAKGFDVGGLEWRLAPFLPGSTGEVVLDHVVVQTGDAERAAANYGARLGLELRLDRRLEEHGFRGLFFRCGDAVVEVVAPTKGVDGPDRFGGLAWRTTDLDATRERLVASGVEVSEARAGRKPGTRVATIRDRALGTPTLLIEHGT</sequence>
<evidence type="ECO:0000313" key="4">
    <source>
        <dbReference type="Proteomes" id="UP001381003"/>
    </source>
</evidence>
<feature type="domain" description="VOC" evidence="2">
    <location>
        <begin position="89"/>
        <end position="207"/>
    </location>
</feature>
<keyword evidence="4" id="KW-1185">Reference proteome</keyword>
<proteinExistence type="predicted"/>
<dbReference type="Gene3D" id="3.10.180.10">
    <property type="entry name" value="2,3-Dihydroxybiphenyl 1,2-Dioxygenase, domain 1"/>
    <property type="match status" value="1"/>
</dbReference>
<organism evidence="3 4">
    <name type="scientific">Janibacter terrae</name>
    <dbReference type="NCBI Taxonomy" id="103817"/>
    <lineage>
        <taxon>Bacteria</taxon>
        <taxon>Bacillati</taxon>
        <taxon>Actinomycetota</taxon>
        <taxon>Actinomycetes</taxon>
        <taxon>Micrococcales</taxon>
        <taxon>Intrasporangiaceae</taxon>
        <taxon>Janibacter</taxon>
    </lineage>
</organism>
<evidence type="ECO:0000313" key="3">
    <source>
        <dbReference type="EMBL" id="WWF06477.1"/>
    </source>
</evidence>
<dbReference type="Proteomes" id="UP001381003">
    <property type="component" value="Chromosome"/>
</dbReference>
<dbReference type="Pfam" id="PF13669">
    <property type="entry name" value="Glyoxalase_4"/>
    <property type="match status" value="1"/>
</dbReference>
<dbReference type="EMBL" id="CP104874">
    <property type="protein sequence ID" value="WWF06477.1"/>
    <property type="molecule type" value="Genomic_DNA"/>
</dbReference>